<dbReference type="AlphaFoldDB" id="A0AB19B841"/>
<gene>
    <name evidence="4" type="primary">LOC110438257</name>
</gene>
<dbReference type="Gene3D" id="2.60.40.10">
    <property type="entry name" value="Immunoglobulins"/>
    <property type="match status" value="2"/>
</dbReference>
<proteinExistence type="predicted"/>
<dbReference type="Proteomes" id="UP000000437">
    <property type="component" value="Chromosome 22"/>
</dbReference>
<dbReference type="InterPro" id="IPR007110">
    <property type="entry name" value="Ig-like_dom"/>
</dbReference>
<dbReference type="RefSeq" id="XP_017208772.2">
    <property type="nucleotide sequence ID" value="XM_017353283.4"/>
</dbReference>
<feature type="domain" description="Ig-like" evidence="2">
    <location>
        <begin position="134"/>
        <end position="222"/>
    </location>
</feature>
<organism evidence="3 4">
    <name type="scientific">Danio rerio</name>
    <name type="common">Zebrafish</name>
    <name type="synonym">Brachydanio rerio</name>
    <dbReference type="NCBI Taxonomy" id="7955"/>
    <lineage>
        <taxon>Eukaryota</taxon>
        <taxon>Metazoa</taxon>
        <taxon>Chordata</taxon>
        <taxon>Craniata</taxon>
        <taxon>Vertebrata</taxon>
        <taxon>Euteleostomi</taxon>
        <taxon>Actinopterygii</taxon>
        <taxon>Neopterygii</taxon>
        <taxon>Teleostei</taxon>
        <taxon>Ostariophysi</taxon>
        <taxon>Cypriniformes</taxon>
        <taxon>Danionidae</taxon>
        <taxon>Danioninae</taxon>
        <taxon>Danio</taxon>
    </lineage>
</organism>
<dbReference type="GeneID" id="103909548"/>
<keyword evidence="1" id="KW-0812">Transmembrane</keyword>
<dbReference type="PROSITE" id="PS50835">
    <property type="entry name" value="IG_LIKE"/>
    <property type="match status" value="1"/>
</dbReference>
<feature type="transmembrane region" description="Helical" evidence="1">
    <location>
        <begin position="12"/>
        <end position="29"/>
    </location>
</feature>
<name>A0AB19B841_DANRE</name>
<sequence length="277" mass="31152">MLSVFGHYTKMFHIFMSVFLCYLVGVVGVEEVKSVSVMEGDSVTLHTHLQILKDEVTEWTFNNTRIAKVTGNNPTYNKDERFTNRLKLDHQTGSLTITNTRTTDSGIYTFTTIIYKKQPTKRFSVNVYAPLPIPVITSYISECSSSSRKSSSPKHLLLCTVVNVNRATLSWYKGNSVLSSISVSDLSISLSLHVEVENQDNNTYSCVVNNTFTNHTTHHCITDLCFMSSDEVPYNYYGSTEVLLRLVVTALMGLAAVAAFIVLVYDIKSRRAEQERL</sequence>
<dbReference type="CDD" id="cd00096">
    <property type="entry name" value="Ig"/>
    <property type="match status" value="1"/>
</dbReference>
<evidence type="ECO:0000256" key="1">
    <source>
        <dbReference type="SAM" id="Phobius"/>
    </source>
</evidence>
<evidence type="ECO:0000259" key="2">
    <source>
        <dbReference type="PROSITE" id="PS50835"/>
    </source>
</evidence>
<dbReference type="RefSeq" id="NP_001428666.1">
    <property type="nucleotide sequence ID" value="NM_001441737.1"/>
</dbReference>
<dbReference type="KEGG" id="dre:110438257"/>
<evidence type="ECO:0000313" key="4">
    <source>
        <dbReference type="RefSeq" id="XP_017208772.2"/>
    </source>
</evidence>
<dbReference type="InterPro" id="IPR036179">
    <property type="entry name" value="Ig-like_dom_sf"/>
</dbReference>
<accession>A0AB19B841</accession>
<keyword evidence="1" id="KW-1133">Transmembrane helix</keyword>
<keyword evidence="3" id="KW-1185">Reference proteome</keyword>
<dbReference type="InterPro" id="IPR013783">
    <property type="entry name" value="Ig-like_fold"/>
</dbReference>
<dbReference type="Pfam" id="PF07686">
    <property type="entry name" value="V-set"/>
    <property type="match status" value="1"/>
</dbReference>
<dbReference type="InterPro" id="IPR003599">
    <property type="entry name" value="Ig_sub"/>
</dbReference>
<protein>
    <submittedName>
        <fullName evidence="4">Uncharacterized protein isoform X3</fullName>
    </submittedName>
</protein>
<feature type="transmembrane region" description="Helical" evidence="1">
    <location>
        <begin position="242"/>
        <end position="267"/>
    </location>
</feature>
<keyword evidence="1" id="KW-0472">Membrane</keyword>
<evidence type="ECO:0000313" key="3">
    <source>
        <dbReference type="Proteomes" id="UP000000437"/>
    </source>
</evidence>
<dbReference type="SUPFAM" id="SSF48726">
    <property type="entry name" value="Immunoglobulin"/>
    <property type="match status" value="2"/>
</dbReference>
<dbReference type="SMART" id="SM00409">
    <property type="entry name" value="IG"/>
    <property type="match status" value="1"/>
</dbReference>
<dbReference type="PANTHER" id="PTHR21063:SF4">
    <property type="entry name" value="CD48 ANTIGEN-RELATED"/>
    <property type="match status" value="1"/>
</dbReference>
<dbReference type="InterPro" id="IPR013106">
    <property type="entry name" value="Ig_V-set"/>
</dbReference>
<dbReference type="PANTHER" id="PTHR21063">
    <property type="entry name" value="LFA-3"/>
    <property type="match status" value="1"/>
</dbReference>
<reference evidence="4" key="1">
    <citation type="submission" date="2025-08" db="UniProtKB">
        <authorList>
            <consortium name="RefSeq"/>
        </authorList>
    </citation>
    <scope>IDENTIFICATION</scope>
    <source>
        <strain evidence="4">Tuebingen</strain>
        <tissue evidence="4">Fibroblasts and whole tissue</tissue>
    </source>
</reference>